<protein>
    <recommendedName>
        <fullName evidence="4">CCHC-type domain-containing protein</fullName>
    </recommendedName>
</protein>
<evidence type="ECO:0000313" key="5">
    <source>
        <dbReference type="EMBL" id="KIO27581.1"/>
    </source>
</evidence>
<proteinExistence type="predicted"/>
<feature type="non-terminal residue" evidence="5">
    <location>
        <position position="127"/>
    </location>
</feature>
<dbReference type="InterPro" id="IPR001878">
    <property type="entry name" value="Znf_CCHC"/>
</dbReference>
<keyword evidence="2" id="KW-0863">Zinc-finger</keyword>
<dbReference type="PROSITE" id="PS50158">
    <property type="entry name" value="ZF_CCHC"/>
    <property type="match status" value="1"/>
</dbReference>
<feature type="region of interest" description="Disordered" evidence="3">
    <location>
        <begin position="60"/>
        <end position="105"/>
    </location>
</feature>
<dbReference type="HOGENOM" id="CLU_1975922_0_0_1"/>
<keyword evidence="2" id="KW-0862">Zinc</keyword>
<feature type="compositionally biased region" description="Basic and acidic residues" evidence="3">
    <location>
        <begin position="60"/>
        <end position="73"/>
    </location>
</feature>
<evidence type="ECO:0000259" key="4">
    <source>
        <dbReference type="PROSITE" id="PS50158"/>
    </source>
</evidence>
<organism evidence="5 6">
    <name type="scientific">Tulasnella calospora MUT 4182</name>
    <dbReference type="NCBI Taxonomy" id="1051891"/>
    <lineage>
        <taxon>Eukaryota</taxon>
        <taxon>Fungi</taxon>
        <taxon>Dikarya</taxon>
        <taxon>Basidiomycota</taxon>
        <taxon>Agaricomycotina</taxon>
        <taxon>Agaricomycetes</taxon>
        <taxon>Cantharellales</taxon>
        <taxon>Tulasnellaceae</taxon>
        <taxon>Tulasnella</taxon>
    </lineage>
</organism>
<dbReference type="STRING" id="1051891.A0A0C3QK09"/>
<evidence type="ECO:0000256" key="2">
    <source>
        <dbReference type="PROSITE-ProRule" id="PRU00047"/>
    </source>
</evidence>
<dbReference type="GO" id="GO:0003676">
    <property type="term" value="F:nucleic acid binding"/>
    <property type="evidence" value="ECO:0007669"/>
    <property type="project" value="InterPro"/>
</dbReference>
<keyword evidence="2" id="KW-0479">Metal-binding</keyword>
<name>A0A0C3QK09_9AGAM</name>
<dbReference type="Proteomes" id="UP000054248">
    <property type="component" value="Unassembled WGS sequence"/>
</dbReference>
<dbReference type="GO" id="GO:0008270">
    <property type="term" value="F:zinc ion binding"/>
    <property type="evidence" value="ECO:0007669"/>
    <property type="project" value="UniProtKB-KW"/>
</dbReference>
<feature type="domain" description="CCHC-type" evidence="4">
    <location>
        <begin position="113"/>
        <end position="127"/>
    </location>
</feature>
<dbReference type="EMBL" id="KN823006">
    <property type="protein sequence ID" value="KIO27581.1"/>
    <property type="molecule type" value="Genomic_DNA"/>
</dbReference>
<dbReference type="OrthoDB" id="9445845at2759"/>
<reference evidence="6" key="2">
    <citation type="submission" date="2015-01" db="EMBL/GenBank/DDBJ databases">
        <title>Evolutionary Origins and Diversification of the Mycorrhizal Mutualists.</title>
        <authorList>
            <consortium name="DOE Joint Genome Institute"/>
            <consortium name="Mycorrhizal Genomics Consortium"/>
            <person name="Kohler A."/>
            <person name="Kuo A."/>
            <person name="Nagy L.G."/>
            <person name="Floudas D."/>
            <person name="Copeland A."/>
            <person name="Barry K.W."/>
            <person name="Cichocki N."/>
            <person name="Veneault-Fourrey C."/>
            <person name="LaButti K."/>
            <person name="Lindquist E.A."/>
            <person name="Lipzen A."/>
            <person name="Lundell T."/>
            <person name="Morin E."/>
            <person name="Murat C."/>
            <person name="Riley R."/>
            <person name="Ohm R."/>
            <person name="Sun H."/>
            <person name="Tunlid A."/>
            <person name="Henrissat B."/>
            <person name="Grigoriev I.V."/>
            <person name="Hibbett D.S."/>
            <person name="Martin F."/>
        </authorList>
    </citation>
    <scope>NUCLEOTIDE SEQUENCE [LARGE SCALE GENOMIC DNA]</scope>
    <source>
        <strain evidence="6">MUT 4182</strain>
    </source>
</reference>
<keyword evidence="1" id="KW-0507">mRNA processing</keyword>
<keyword evidence="6" id="KW-1185">Reference proteome</keyword>
<dbReference type="AlphaFoldDB" id="A0A0C3QK09"/>
<dbReference type="SUPFAM" id="SSF57756">
    <property type="entry name" value="Retrovirus zinc finger-like domains"/>
    <property type="match status" value="1"/>
</dbReference>
<feature type="non-terminal residue" evidence="5">
    <location>
        <position position="1"/>
    </location>
</feature>
<dbReference type="GO" id="GO:0006397">
    <property type="term" value="P:mRNA processing"/>
    <property type="evidence" value="ECO:0007669"/>
    <property type="project" value="UniProtKB-KW"/>
</dbReference>
<evidence type="ECO:0000256" key="3">
    <source>
        <dbReference type="SAM" id="MobiDB-lite"/>
    </source>
</evidence>
<dbReference type="InterPro" id="IPR036875">
    <property type="entry name" value="Znf_CCHC_sf"/>
</dbReference>
<evidence type="ECO:0000313" key="6">
    <source>
        <dbReference type="Proteomes" id="UP000054248"/>
    </source>
</evidence>
<gene>
    <name evidence="5" type="ORF">M407DRAFT_58939</name>
</gene>
<evidence type="ECO:0000256" key="1">
    <source>
        <dbReference type="ARBA" id="ARBA00022664"/>
    </source>
</evidence>
<accession>A0A0C3QK09</accession>
<sequence length="127" mass="14532">DYVAAFNQHAARVHWDQQALIAAFRRGLRGSILRAAATFEWPNSLVEFQSDASRITNALDEAREQVNEREPRQPVRRANQRTTPASHGRGPPVGERKRLTPQEKEERIKKKLCLYCGKAGHFRNECP</sequence>
<feature type="compositionally biased region" description="Basic and acidic residues" evidence="3">
    <location>
        <begin position="94"/>
        <end position="105"/>
    </location>
</feature>
<reference evidence="5 6" key="1">
    <citation type="submission" date="2014-04" db="EMBL/GenBank/DDBJ databases">
        <authorList>
            <consortium name="DOE Joint Genome Institute"/>
            <person name="Kuo A."/>
            <person name="Girlanda M."/>
            <person name="Perotto S."/>
            <person name="Kohler A."/>
            <person name="Nagy L.G."/>
            <person name="Floudas D."/>
            <person name="Copeland A."/>
            <person name="Barry K.W."/>
            <person name="Cichocki N."/>
            <person name="Veneault-Fourrey C."/>
            <person name="LaButti K."/>
            <person name="Lindquist E.A."/>
            <person name="Lipzen A."/>
            <person name="Lundell T."/>
            <person name="Morin E."/>
            <person name="Murat C."/>
            <person name="Sun H."/>
            <person name="Tunlid A."/>
            <person name="Henrissat B."/>
            <person name="Grigoriev I.V."/>
            <person name="Hibbett D.S."/>
            <person name="Martin F."/>
            <person name="Nordberg H.P."/>
            <person name="Cantor M.N."/>
            <person name="Hua S.X."/>
        </authorList>
    </citation>
    <scope>NUCLEOTIDE SEQUENCE [LARGE SCALE GENOMIC DNA]</scope>
    <source>
        <strain evidence="5 6">MUT 4182</strain>
    </source>
</reference>